<reference evidence="1" key="2">
    <citation type="submission" date="2021-09" db="EMBL/GenBank/DDBJ databases">
        <authorList>
            <person name="Gilroy R."/>
        </authorList>
    </citation>
    <scope>NUCLEOTIDE SEQUENCE</scope>
    <source>
        <strain evidence="1">USAMLcec4-12693</strain>
    </source>
</reference>
<protein>
    <submittedName>
        <fullName evidence="1">Uncharacterized protein</fullName>
    </submittedName>
</protein>
<organism evidence="1 2">
    <name type="scientific">Merdimonas faecis</name>
    <dbReference type="NCBI Taxonomy" id="1653435"/>
    <lineage>
        <taxon>Bacteria</taxon>
        <taxon>Bacillati</taxon>
        <taxon>Bacillota</taxon>
        <taxon>Clostridia</taxon>
        <taxon>Lachnospirales</taxon>
        <taxon>Lachnospiraceae</taxon>
        <taxon>Merdimonas</taxon>
    </lineage>
</organism>
<reference evidence="1" key="1">
    <citation type="journal article" date="2021" name="PeerJ">
        <title>Extensive microbial diversity within the chicken gut microbiome revealed by metagenomics and culture.</title>
        <authorList>
            <person name="Gilroy R."/>
            <person name="Ravi A."/>
            <person name="Getino M."/>
            <person name="Pursley I."/>
            <person name="Horton D.L."/>
            <person name="Alikhan N.F."/>
            <person name="Baker D."/>
            <person name="Gharbi K."/>
            <person name="Hall N."/>
            <person name="Watson M."/>
            <person name="Adriaenssens E.M."/>
            <person name="Foster-Nyarko E."/>
            <person name="Jarju S."/>
            <person name="Secka A."/>
            <person name="Antonio M."/>
            <person name="Oren A."/>
            <person name="Chaudhuri R.R."/>
            <person name="La Ragione R."/>
            <person name="Hildebrand F."/>
            <person name="Pallen M.J."/>
        </authorList>
    </citation>
    <scope>NUCLEOTIDE SEQUENCE</scope>
    <source>
        <strain evidence="1">USAMLcec4-12693</strain>
    </source>
</reference>
<gene>
    <name evidence="1" type="ORF">K8V39_10240</name>
</gene>
<proteinExistence type="predicted"/>
<dbReference type="EMBL" id="DYXE01000086">
    <property type="protein sequence ID" value="HJH50629.1"/>
    <property type="molecule type" value="Genomic_DNA"/>
</dbReference>
<sequence>MYQKKRELTENNVLSIEEYLNKRKARRDKQETDMPEELIPFEVYLSSSLSWS</sequence>
<name>A0A9D3AK04_9FIRM</name>
<comment type="caution">
    <text evidence="1">The sequence shown here is derived from an EMBL/GenBank/DDBJ whole genome shotgun (WGS) entry which is preliminary data.</text>
</comment>
<dbReference type="Proteomes" id="UP000813420">
    <property type="component" value="Unassembled WGS sequence"/>
</dbReference>
<dbReference type="RefSeq" id="WP_176730949.1">
    <property type="nucleotide sequence ID" value="NZ_CABMJS010000018.1"/>
</dbReference>
<evidence type="ECO:0000313" key="1">
    <source>
        <dbReference type="EMBL" id="HJH50629.1"/>
    </source>
</evidence>
<accession>A0A9D3AK04</accession>
<dbReference type="AlphaFoldDB" id="A0A9D3AK04"/>
<evidence type="ECO:0000313" key="2">
    <source>
        <dbReference type="Proteomes" id="UP000813420"/>
    </source>
</evidence>